<keyword evidence="2" id="KW-1185">Reference proteome</keyword>
<gene>
    <name evidence="1" type="ORF">QAD02_011936</name>
</gene>
<dbReference type="EMBL" id="CM056742">
    <property type="protein sequence ID" value="KAJ8676150.1"/>
    <property type="molecule type" value="Genomic_DNA"/>
</dbReference>
<dbReference type="Proteomes" id="UP001239111">
    <property type="component" value="Chromosome 2"/>
</dbReference>
<comment type="caution">
    <text evidence="1">The sequence shown here is derived from an EMBL/GenBank/DDBJ whole genome shotgun (WGS) entry which is preliminary data.</text>
</comment>
<proteinExistence type="predicted"/>
<evidence type="ECO:0000313" key="1">
    <source>
        <dbReference type="EMBL" id="KAJ8676150.1"/>
    </source>
</evidence>
<organism evidence="1 2">
    <name type="scientific">Eretmocerus hayati</name>
    <dbReference type="NCBI Taxonomy" id="131215"/>
    <lineage>
        <taxon>Eukaryota</taxon>
        <taxon>Metazoa</taxon>
        <taxon>Ecdysozoa</taxon>
        <taxon>Arthropoda</taxon>
        <taxon>Hexapoda</taxon>
        <taxon>Insecta</taxon>
        <taxon>Pterygota</taxon>
        <taxon>Neoptera</taxon>
        <taxon>Endopterygota</taxon>
        <taxon>Hymenoptera</taxon>
        <taxon>Apocrita</taxon>
        <taxon>Proctotrupomorpha</taxon>
        <taxon>Chalcidoidea</taxon>
        <taxon>Aphelinidae</taxon>
        <taxon>Aphelininae</taxon>
        <taxon>Eretmocerus</taxon>
    </lineage>
</organism>
<reference evidence="1" key="1">
    <citation type="submission" date="2023-04" db="EMBL/GenBank/DDBJ databases">
        <title>A chromosome-level genome assembly of the parasitoid wasp Eretmocerus hayati.</title>
        <authorList>
            <person name="Zhong Y."/>
            <person name="Liu S."/>
            <person name="Liu Y."/>
        </authorList>
    </citation>
    <scope>NUCLEOTIDE SEQUENCE</scope>
    <source>
        <strain evidence="1">ZJU_SS_LIU_2023</strain>
    </source>
</reference>
<feature type="non-terminal residue" evidence="1">
    <location>
        <position position="1"/>
    </location>
</feature>
<sequence length="142" mass="16299">PSADQNNVTITDLDPKNNGISIETFNTPRAVRSRGIGNEIVDGLVRALSNSIKGEGKFVRELFNQVMNNIDKKMKTIWMPEMKIFFQKMKLEHEGQWTPDSDYPVYARPQQANGNDHDSHQQPSTETDMEQSEFAEYENYES</sequence>
<evidence type="ECO:0000313" key="2">
    <source>
        <dbReference type="Proteomes" id="UP001239111"/>
    </source>
</evidence>
<feature type="non-terminal residue" evidence="1">
    <location>
        <position position="142"/>
    </location>
</feature>
<accession>A0ACC2NXX3</accession>
<protein>
    <submittedName>
        <fullName evidence="1">Uncharacterized protein</fullName>
    </submittedName>
</protein>
<name>A0ACC2NXX3_9HYME</name>